<proteinExistence type="predicted"/>
<organism evidence="1 2">
    <name type="scientific">Aminobacter carboxidus</name>
    <dbReference type="NCBI Taxonomy" id="376165"/>
    <lineage>
        <taxon>Bacteria</taxon>
        <taxon>Pseudomonadati</taxon>
        <taxon>Pseudomonadota</taxon>
        <taxon>Alphaproteobacteria</taxon>
        <taxon>Hyphomicrobiales</taxon>
        <taxon>Phyllobacteriaceae</taxon>
        <taxon>Aminobacter</taxon>
    </lineage>
</organism>
<evidence type="ECO:0000313" key="1">
    <source>
        <dbReference type="EMBL" id="MBB6468210.1"/>
    </source>
</evidence>
<dbReference type="AlphaFoldDB" id="A0A8E1WG18"/>
<dbReference type="RefSeq" id="WP_184770554.1">
    <property type="nucleotide sequence ID" value="NZ_JACHGI010000008.1"/>
</dbReference>
<dbReference type="Proteomes" id="UP000532373">
    <property type="component" value="Unassembled WGS sequence"/>
</dbReference>
<comment type="caution">
    <text evidence="1">The sequence shown here is derived from an EMBL/GenBank/DDBJ whole genome shotgun (WGS) entry which is preliminary data.</text>
</comment>
<protein>
    <recommendedName>
        <fullName evidence="3">Pyridoxamine 5'-phosphate oxidase family protein</fullName>
    </recommendedName>
</protein>
<dbReference type="InterPro" id="IPR024747">
    <property type="entry name" value="Pyridox_Oxase-rel"/>
</dbReference>
<dbReference type="EMBL" id="JACHGI010000008">
    <property type="protein sequence ID" value="MBB6468210.1"/>
    <property type="molecule type" value="Genomic_DNA"/>
</dbReference>
<evidence type="ECO:0008006" key="3">
    <source>
        <dbReference type="Google" id="ProtNLM"/>
    </source>
</evidence>
<sequence>MIVQEMTRDENIALVSTHRLGRLACVRDNRPYLVPFHYALSDNFLYSFSMQGQKIDWMRENAQVCVQVDEVGANREWRSVVVFGMFEELPETPQWRRDRDHAWSLLQQHANWWEPGSLKPSAPSTAVGSASVFYRIKIESMTGRHAREATSSD</sequence>
<dbReference type="Pfam" id="PF12900">
    <property type="entry name" value="Pyridox_ox_2"/>
    <property type="match status" value="1"/>
</dbReference>
<name>A0A8E1WG18_9HYPH</name>
<dbReference type="SUPFAM" id="SSF50475">
    <property type="entry name" value="FMN-binding split barrel"/>
    <property type="match status" value="1"/>
</dbReference>
<reference evidence="1 2" key="1">
    <citation type="submission" date="2020-08" db="EMBL/GenBank/DDBJ databases">
        <title>Genomic Encyclopedia of Type Strains, Phase IV (KMG-IV): sequencing the most valuable type-strain genomes for metagenomic binning, comparative biology and taxonomic classification.</title>
        <authorList>
            <person name="Goeker M."/>
        </authorList>
    </citation>
    <scope>NUCLEOTIDE SEQUENCE [LARGE SCALE GENOMIC DNA]</scope>
    <source>
        <strain evidence="1 2">DSM 17454</strain>
    </source>
</reference>
<accession>A0A8E1WG18</accession>
<dbReference type="Gene3D" id="2.30.110.10">
    <property type="entry name" value="Electron Transport, Fmn-binding Protein, Chain A"/>
    <property type="match status" value="1"/>
</dbReference>
<gene>
    <name evidence="1" type="ORF">HNQ96_004094</name>
</gene>
<evidence type="ECO:0000313" key="2">
    <source>
        <dbReference type="Proteomes" id="UP000532373"/>
    </source>
</evidence>
<dbReference type="InterPro" id="IPR012349">
    <property type="entry name" value="Split_barrel_FMN-bd"/>
</dbReference>